<reference evidence="2 3" key="1">
    <citation type="submission" date="2012-08" db="EMBL/GenBank/DDBJ databases">
        <title>Oryza genome evolution.</title>
        <authorList>
            <person name="Wing R.A."/>
        </authorList>
    </citation>
    <scope>NUCLEOTIDE SEQUENCE</scope>
</reference>
<accession>A0A0D9WXZ5</accession>
<evidence type="ECO:0000256" key="1">
    <source>
        <dbReference type="SAM" id="MobiDB-lite"/>
    </source>
</evidence>
<evidence type="ECO:0000313" key="2">
    <source>
        <dbReference type="EnsemblPlants" id="LPERR07G09730.1"/>
    </source>
</evidence>
<feature type="compositionally biased region" description="Polar residues" evidence="1">
    <location>
        <begin position="195"/>
        <end position="204"/>
    </location>
</feature>
<proteinExistence type="predicted"/>
<dbReference type="Proteomes" id="UP000032180">
    <property type="component" value="Chromosome 7"/>
</dbReference>
<protein>
    <submittedName>
        <fullName evidence="2">Uncharacterized protein</fullName>
    </submittedName>
</protein>
<dbReference type="HOGENOM" id="CLU_1296024_0_0_1"/>
<reference evidence="2" key="3">
    <citation type="submission" date="2015-04" db="UniProtKB">
        <authorList>
            <consortium name="EnsemblPlants"/>
        </authorList>
    </citation>
    <scope>IDENTIFICATION</scope>
</reference>
<evidence type="ECO:0000313" key="3">
    <source>
        <dbReference type="Proteomes" id="UP000032180"/>
    </source>
</evidence>
<dbReference type="Gramene" id="LPERR07G09730.1">
    <property type="protein sequence ID" value="LPERR07G09730.1"/>
    <property type="gene ID" value="LPERR07G09730"/>
</dbReference>
<reference evidence="3" key="2">
    <citation type="submission" date="2013-12" db="EMBL/GenBank/DDBJ databases">
        <authorList>
            <person name="Yu Y."/>
            <person name="Lee S."/>
            <person name="de Baynast K."/>
            <person name="Wissotski M."/>
            <person name="Liu L."/>
            <person name="Talag J."/>
            <person name="Goicoechea J."/>
            <person name="Angelova A."/>
            <person name="Jetty R."/>
            <person name="Kudrna D."/>
            <person name="Golser W."/>
            <person name="Rivera L."/>
            <person name="Zhang J."/>
            <person name="Wing R."/>
        </authorList>
    </citation>
    <scope>NUCLEOTIDE SEQUENCE</scope>
</reference>
<name>A0A0D9WXZ5_9ORYZ</name>
<dbReference type="EnsemblPlants" id="LPERR07G09730.1">
    <property type="protein sequence ID" value="LPERR07G09730.1"/>
    <property type="gene ID" value="LPERR07G09730"/>
</dbReference>
<organism evidence="2 3">
    <name type="scientific">Leersia perrieri</name>
    <dbReference type="NCBI Taxonomy" id="77586"/>
    <lineage>
        <taxon>Eukaryota</taxon>
        <taxon>Viridiplantae</taxon>
        <taxon>Streptophyta</taxon>
        <taxon>Embryophyta</taxon>
        <taxon>Tracheophyta</taxon>
        <taxon>Spermatophyta</taxon>
        <taxon>Magnoliopsida</taxon>
        <taxon>Liliopsida</taxon>
        <taxon>Poales</taxon>
        <taxon>Poaceae</taxon>
        <taxon>BOP clade</taxon>
        <taxon>Oryzoideae</taxon>
        <taxon>Oryzeae</taxon>
        <taxon>Oryzinae</taxon>
        <taxon>Leersia</taxon>
    </lineage>
</organism>
<sequence>MGEPYATCPPTHAEVGTPTTMTNFRIPRQADVSSNTPKALTMRHQRSATWCPIHKNVRHDLRDCLVIRCLENKVERYQAARTTRFYPKPPAGQNGTLRTERSLVGALSSSSATDLARIARPAQYLNSLNQILRETPYDLVLAPDVEEWAHRLQEFATSIRIALAQAATQTREDPPRQYGDASITEIAPQTEDETSGSQGLSELATTEKNDDKE</sequence>
<feature type="region of interest" description="Disordered" evidence="1">
    <location>
        <begin position="166"/>
        <end position="213"/>
    </location>
</feature>
<keyword evidence="3" id="KW-1185">Reference proteome</keyword>
<dbReference type="AlphaFoldDB" id="A0A0D9WXZ5"/>